<name>A0A0C5WEF0_9GAMM</name>
<dbReference type="Proteomes" id="UP000032303">
    <property type="component" value="Chromosome 1"/>
</dbReference>
<dbReference type="Gene3D" id="3.30.420.10">
    <property type="entry name" value="Ribonuclease H-like superfamily/Ribonuclease H"/>
    <property type="match status" value="1"/>
</dbReference>
<dbReference type="HOGENOM" id="CLU_027402_41_1_6"/>
<dbReference type="Pfam" id="PF13333">
    <property type="entry name" value="rve_2"/>
    <property type="match status" value="1"/>
</dbReference>
<organism evidence="2 3">
    <name type="scientific">Photobacterium gaetbulicola Gung47</name>
    <dbReference type="NCBI Taxonomy" id="658445"/>
    <lineage>
        <taxon>Bacteria</taxon>
        <taxon>Pseudomonadati</taxon>
        <taxon>Pseudomonadota</taxon>
        <taxon>Gammaproteobacteria</taxon>
        <taxon>Vibrionales</taxon>
        <taxon>Vibrionaceae</taxon>
        <taxon>Photobacterium</taxon>
    </lineage>
</organism>
<dbReference type="PROSITE" id="PS50994">
    <property type="entry name" value="INTEGRASE"/>
    <property type="match status" value="1"/>
</dbReference>
<accession>A0A0C5WEF0</accession>
<dbReference type="KEGG" id="pgb:H744_1c0458"/>
<feature type="domain" description="Integrase catalytic" evidence="1">
    <location>
        <begin position="1"/>
        <end position="123"/>
    </location>
</feature>
<evidence type="ECO:0000313" key="3">
    <source>
        <dbReference type="Proteomes" id="UP000032303"/>
    </source>
</evidence>
<proteinExistence type="predicted"/>
<dbReference type="PANTHER" id="PTHR46889">
    <property type="entry name" value="TRANSPOSASE INSF FOR INSERTION SEQUENCE IS3B-RELATED"/>
    <property type="match status" value="1"/>
</dbReference>
<sequence length="134" mass="15960">MSLSPDSALTCKALSMAFESRRRPNGVMFHSDQGCHYTSRKYRQKLWRFQITQSLSRRGNCWDNSPMERFFRSLKSEWIPEIGYRNFSEAKAEITEYIIGYYSQIRPHQYNGGLTANESERRYWQEYKTVANFS</sequence>
<dbReference type="SUPFAM" id="SSF53098">
    <property type="entry name" value="Ribonuclease H-like"/>
    <property type="match status" value="1"/>
</dbReference>
<dbReference type="GO" id="GO:0015074">
    <property type="term" value="P:DNA integration"/>
    <property type="evidence" value="ECO:0007669"/>
    <property type="project" value="InterPro"/>
</dbReference>
<dbReference type="InterPro" id="IPR036397">
    <property type="entry name" value="RNaseH_sf"/>
</dbReference>
<dbReference type="PATRIC" id="fig|658445.3.peg.500"/>
<dbReference type="PANTHER" id="PTHR46889:SF4">
    <property type="entry name" value="TRANSPOSASE INSO FOR INSERTION SEQUENCE ELEMENT IS911B-RELATED"/>
    <property type="match status" value="1"/>
</dbReference>
<protein>
    <submittedName>
        <fullName evidence="2">ISVch4 transposase, OrfB</fullName>
    </submittedName>
</protein>
<reference evidence="2 3" key="1">
    <citation type="submission" date="2013-05" db="EMBL/GenBank/DDBJ databases">
        <title>Complete genome sequence of the lipase-producing bacterium Photobacterium gaetbulicola Gung47.</title>
        <authorList>
            <person name="Kim Y.-O."/>
        </authorList>
    </citation>
    <scope>NUCLEOTIDE SEQUENCE [LARGE SCALE GENOMIC DNA]</scope>
    <source>
        <strain evidence="2 3">Gung47</strain>
    </source>
</reference>
<dbReference type="InterPro" id="IPR001584">
    <property type="entry name" value="Integrase_cat-core"/>
</dbReference>
<dbReference type="GO" id="GO:0003676">
    <property type="term" value="F:nucleic acid binding"/>
    <property type="evidence" value="ECO:0007669"/>
    <property type="project" value="InterPro"/>
</dbReference>
<evidence type="ECO:0000313" key="2">
    <source>
        <dbReference type="EMBL" id="AJR05483.1"/>
    </source>
</evidence>
<dbReference type="InterPro" id="IPR050900">
    <property type="entry name" value="Transposase_IS3/IS150/IS904"/>
</dbReference>
<dbReference type="Pfam" id="PF00665">
    <property type="entry name" value="rve"/>
    <property type="match status" value="1"/>
</dbReference>
<gene>
    <name evidence="2" type="ORF">H744_1c0458</name>
</gene>
<dbReference type="InterPro" id="IPR012337">
    <property type="entry name" value="RNaseH-like_sf"/>
</dbReference>
<dbReference type="AlphaFoldDB" id="A0A0C5WEF0"/>
<dbReference type="EMBL" id="CP005973">
    <property type="protein sequence ID" value="AJR05483.1"/>
    <property type="molecule type" value="Genomic_DNA"/>
</dbReference>
<evidence type="ECO:0000259" key="1">
    <source>
        <dbReference type="PROSITE" id="PS50994"/>
    </source>
</evidence>
<keyword evidence="3" id="KW-1185">Reference proteome</keyword>
<dbReference type="STRING" id="658445.H744_1c0458"/>